<dbReference type="RefSeq" id="WP_024329776.1">
    <property type="nucleotide sequence ID" value="NZ_MUZR01000014.1"/>
</dbReference>
<dbReference type="Pfam" id="PF01300">
    <property type="entry name" value="Sua5_yciO_yrdC"/>
    <property type="match status" value="1"/>
</dbReference>
<dbReference type="EMBL" id="MUZR01000014">
    <property type="protein sequence ID" value="OOC10566.1"/>
    <property type="molecule type" value="Genomic_DNA"/>
</dbReference>
<evidence type="ECO:0000259" key="1">
    <source>
        <dbReference type="PROSITE" id="PS51163"/>
    </source>
</evidence>
<keyword evidence="3" id="KW-1185">Reference proteome</keyword>
<dbReference type="InterPro" id="IPR017945">
    <property type="entry name" value="DHBP_synth_RibB-like_a/b_dom"/>
</dbReference>
<name>A0A1V2ZZS1_9GAMM</name>
<comment type="caution">
    <text evidence="2">The sequence shown here is derived from an EMBL/GenBank/DDBJ whole genome shotgun (WGS) entry which is preliminary data.</text>
</comment>
<dbReference type="PANTHER" id="PTHR42828:SF3">
    <property type="entry name" value="THREONYLCARBAMOYL-AMP SYNTHASE"/>
    <property type="match status" value="1"/>
</dbReference>
<dbReference type="Gene3D" id="3.90.870.10">
    <property type="entry name" value="DHBP synthase"/>
    <property type="match status" value="1"/>
</dbReference>
<gene>
    <name evidence="2" type="ORF">B1A74_05230</name>
</gene>
<proteinExistence type="predicted"/>
<dbReference type="PANTHER" id="PTHR42828">
    <property type="entry name" value="DHBP SYNTHASE RIBB-LIKE ALPHA/BETA DOMAIN-CONTAINING PROTEIN"/>
    <property type="match status" value="1"/>
</dbReference>
<dbReference type="Proteomes" id="UP000189177">
    <property type="component" value="Unassembled WGS sequence"/>
</dbReference>
<protein>
    <submittedName>
        <fullName evidence="2">Threonylcarbamoyl-AMP synthase</fullName>
    </submittedName>
</protein>
<evidence type="ECO:0000313" key="3">
    <source>
        <dbReference type="Proteomes" id="UP000189177"/>
    </source>
</evidence>
<accession>A0A1V2ZZS1</accession>
<dbReference type="NCBIfam" id="TIGR00057">
    <property type="entry name" value="L-threonylcarbamoyladenylate synthase"/>
    <property type="match status" value="1"/>
</dbReference>
<reference evidence="2 3" key="1">
    <citation type="submission" date="2017-02" db="EMBL/GenBank/DDBJ databases">
        <title>Genomic diversity within the haloalkaliphilic genus Thioalkalivibrio.</title>
        <authorList>
            <person name="Ahn A.-C."/>
            <person name="Meier-Kolthoff J."/>
            <person name="Overmars L."/>
            <person name="Richter M."/>
            <person name="Woyke T."/>
            <person name="Sorokin D.Y."/>
            <person name="Muyzer G."/>
        </authorList>
    </citation>
    <scope>NUCLEOTIDE SEQUENCE [LARGE SCALE GENOMIC DNA]</scope>
    <source>
        <strain evidence="2 3">HL17</strain>
    </source>
</reference>
<dbReference type="STRING" id="252474.B1A74_05230"/>
<dbReference type="SUPFAM" id="SSF55821">
    <property type="entry name" value="YrdC/RibB"/>
    <property type="match status" value="1"/>
</dbReference>
<dbReference type="InterPro" id="IPR006070">
    <property type="entry name" value="Sua5-like_dom"/>
</dbReference>
<dbReference type="AlphaFoldDB" id="A0A1V2ZZS1"/>
<dbReference type="OrthoDB" id="9781656at2"/>
<dbReference type="GO" id="GO:0003725">
    <property type="term" value="F:double-stranded RNA binding"/>
    <property type="evidence" value="ECO:0007669"/>
    <property type="project" value="InterPro"/>
</dbReference>
<dbReference type="PROSITE" id="PS51163">
    <property type="entry name" value="YRDC"/>
    <property type="match status" value="1"/>
</dbReference>
<evidence type="ECO:0000313" key="2">
    <source>
        <dbReference type="EMBL" id="OOC10566.1"/>
    </source>
</evidence>
<feature type="domain" description="YrdC-like" evidence="1">
    <location>
        <begin position="13"/>
        <end position="199"/>
    </location>
</feature>
<dbReference type="InterPro" id="IPR052532">
    <property type="entry name" value="SUA5_domain"/>
</dbReference>
<organism evidence="2 3">
    <name type="scientific">Thioalkalivibrio halophilus</name>
    <dbReference type="NCBI Taxonomy" id="252474"/>
    <lineage>
        <taxon>Bacteria</taxon>
        <taxon>Pseudomonadati</taxon>
        <taxon>Pseudomonadota</taxon>
        <taxon>Gammaproteobacteria</taxon>
        <taxon>Chromatiales</taxon>
        <taxon>Ectothiorhodospiraceae</taxon>
        <taxon>Thioalkalivibrio</taxon>
    </lineage>
</organism>
<sequence length="206" mass="22545">MSTFAIHPENPQPRLIRQVCDRLQEGAVIAVPTDACYALACLPGDKTGADRIRRIREVDETHHLTLLCRDLSELGVYAKVDNSAFRLMKNRTPGPYTFILPATREVPRRLQHPRRRTIGLRVPDSPIVSALLAELGTPLMSATLQLPGDDTPLTEVWEIEERLGHAVDAIIDGGAGTLEATTVLDLTGEGVEVVRHGLGDAAFLDE</sequence>